<keyword evidence="2" id="KW-1185">Reference proteome</keyword>
<evidence type="ECO:0000313" key="1">
    <source>
        <dbReference type="EMBL" id="CDT48054.1"/>
    </source>
</evidence>
<reference evidence="1 2" key="1">
    <citation type="submission" date="2014-06" db="EMBL/GenBank/DDBJ databases">
        <authorList>
            <person name="Le Roux F."/>
        </authorList>
    </citation>
    <scope>NUCLEOTIDE SEQUENCE [LARGE SCALE GENOMIC DNA]</scope>
    <source>
        <strain evidence="1 2">J2-31</strain>
    </source>
</reference>
<accession>A0AA86X8R5</accession>
<name>A0AA86X8R5_9VIBR</name>
<proteinExistence type="predicted"/>
<dbReference type="Proteomes" id="UP000041625">
    <property type="component" value="Unassembled WGS sequence"/>
</dbReference>
<gene>
    <name evidence="1" type="ORF">VCR31J2_100057</name>
</gene>
<organism evidence="1 2">
    <name type="scientific">Vibrio coralliirubri</name>
    <dbReference type="NCBI Taxonomy" id="1516159"/>
    <lineage>
        <taxon>Bacteria</taxon>
        <taxon>Pseudomonadati</taxon>
        <taxon>Pseudomonadota</taxon>
        <taxon>Gammaproteobacteria</taxon>
        <taxon>Vibrionales</taxon>
        <taxon>Vibrionaceae</taxon>
        <taxon>Vibrio</taxon>
    </lineage>
</organism>
<dbReference type="AlphaFoldDB" id="A0AA86X8R5"/>
<comment type="caution">
    <text evidence="1">The sequence shown here is derived from an EMBL/GenBank/DDBJ whole genome shotgun (WGS) entry which is preliminary data.</text>
</comment>
<protein>
    <submittedName>
        <fullName evidence="1">Molybdenum cofactor biosynthesis protein C</fullName>
    </submittedName>
</protein>
<dbReference type="EMBL" id="CCKJ01000002">
    <property type="protein sequence ID" value="CDT48054.1"/>
    <property type="molecule type" value="Genomic_DNA"/>
</dbReference>
<sequence>MYNTNLFIRIGKGFMKMDRISLFLDKACLAGRVLEAYVLVGFQAAV</sequence>
<evidence type="ECO:0000313" key="2">
    <source>
        <dbReference type="Proteomes" id="UP000041625"/>
    </source>
</evidence>